<gene>
    <name evidence="3" type="ORF">BGZ96_001365</name>
</gene>
<accession>A0ABQ7JMI3</accession>
<dbReference type="PANTHER" id="PTHR38758:SF1">
    <property type="entry name" value="PROTEIN, PUTATIVE-RELATED"/>
    <property type="match status" value="1"/>
</dbReference>
<dbReference type="EMBL" id="JAAAIM010001221">
    <property type="protein sequence ID" value="KAG0280936.1"/>
    <property type="molecule type" value="Genomic_DNA"/>
</dbReference>
<evidence type="ECO:0000313" key="3">
    <source>
        <dbReference type="EMBL" id="KAG0280936.1"/>
    </source>
</evidence>
<dbReference type="PANTHER" id="PTHR38758">
    <property type="entry name" value="PUTATIVE-RELATED"/>
    <property type="match status" value="1"/>
</dbReference>
<feature type="transmembrane region" description="Helical" evidence="2">
    <location>
        <begin position="256"/>
        <end position="277"/>
    </location>
</feature>
<keyword evidence="2" id="KW-1133">Transmembrane helix</keyword>
<comment type="caution">
    <text evidence="3">The sequence shown here is derived from an EMBL/GenBank/DDBJ whole genome shotgun (WGS) entry which is preliminary data.</text>
</comment>
<evidence type="ECO:0000256" key="2">
    <source>
        <dbReference type="SAM" id="Phobius"/>
    </source>
</evidence>
<reference evidence="3 4" key="1">
    <citation type="journal article" date="2020" name="Fungal Divers.">
        <title>Resolving the Mortierellaceae phylogeny through synthesis of multi-gene phylogenetics and phylogenomics.</title>
        <authorList>
            <person name="Vandepol N."/>
            <person name="Liber J."/>
            <person name="Desiro A."/>
            <person name="Na H."/>
            <person name="Kennedy M."/>
            <person name="Barry K."/>
            <person name="Grigoriev I.V."/>
            <person name="Miller A.N."/>
            <person name="O'Donnell K."/>
            <person name="Stajich J.E."/>
            <person name="Bonito G."/>
        </authorList>
    </citation>
    <scope>NUCLEOTIDE SEQUENCE [LARGE SCALE GENOMIC DNA]</scope>
    <source>
        <strain evidence="3 4">AD045</strain>
    </source>
</reference>
<feature type="compositionally biased region" description="Basic and acidic residues" evidence="1">
    <location>
        <begin position="44"/>
        <end position="215"/>
    </location>
</feature>
<proteinExistence type="predicted"/>
<feature type="compositionally biased region" description="Polar residues" evidence="1">
    <location>
        <begin position="329"/>
        <end position="341"/>
    </location>
</feature>
<feature type="compositionally biased region" description="Basic residues" evidence="1">
    <location>
        <begin position="342"/>
        <end position="352"/>
    </location>
</feature>
<protein>
    <submittedName>
        <fullName evidence="3">Uncharacterized protein</fullName>
    </submittedName>
</protein>
<evidence type="ECO:0000313" key="4">
    <source>
        <dbReference type="Proteomes" id="UP001194696"/>
    </source>
</evidence>
<sequence length="585" mass="63424">MHTHSTKRALERRAPGSNETHSGNGSGAGNDGTTTIPTGEEEAEAARKAAEEAALKAAEEEAAKKKAEEDEAAKKKAEEEEAAKKAAEEEEARKKVEEEAIKKAAEEEAARKAAEEEEARKKAEKDEARRKAEEAEAARKAAEEEARKKTEEEEAAKKSQEEAEREATRKAAEEAEAARIAKEEADKKAAVEEAARKAREEAEKNKNKDREDDKGISNNNGNEHEQGENNDNGIPNPLEDSSMTKDDSSESSKKTIMIAAIAGGAALVAAVVAGFIIRHKRDASRRASAIEAYLGKRVELQLMSNDNDDTSTSFSRNNSSNGGQAVYSHKSNSRYARSQQHLAHHSPRHQHANQHYDNQHYDDHEMSLPSMPTLMTTRGAVESSEQFYPQHHYENYHAVSPVLVQTSLTPQNHYDQFYQQRGHDYYSHPQDHYDEYYNHQDMTGIPSETTVDPVARPSPISVDFPLPPATAPAVVPLVIETSSKELSLTAVGPTTIAGPGSASLTSPPPRDPHALTYSGSIVSSSTSLSRTSSTAPATAGIKNAKGAFKRSPVAALIASETGGDISAEAASCERPLRRSGSVLFG</sequence>
<feature type="region of interest" description="Disordered" evidence="1">
    <location>
        <begin position="1"/>
        <end position="250"/>
    </location>
</feature>
<dbReference type="Proteomes" id="UP001194696">
    <property type="component" value="Unassembled WGS sequence"/>
</dbReference>
<evidence type="ECO:0000256" key="1">
    <source>
        <dbReference type="SAM" id="MobiDB-lite"/>
    </source>
</evidence>
<feature type="compositionally biased region" description="Low complexity" evidence="1">
    <location>
        <begin position="310"/>
        <end position="321"/>
    </location>
</feature>
<feature type="region of interest" description="Disordered" evidence="1">
    <location>
        <begin position="307"/>
        <end position="352"/>
    </location>
</feature>
<keyword evidence="2" id="KW-0812">Transmembrane</keyword>
<name>A0ABQ7JMI3_9FUNG</name>
<feature type="region of interest" description="Disordered" evidence="1">
    <location>
        <begin position="491"/>
        <end position="515"/>
    </location>
</feature>
<organism evidence="3 4">
    <name type="scientific">Linnemannia gamsii</name>
    <dbReference type="NCBI Taxonomy" id="64522"/>
    <lineage>
        <taxon>Eukaryota</taxon>
        <taxon>Fungi</taxon>
        <taxon>Fungi incertae sedis</taxon>
        <taxon>Mucoromycota</taxon>
        <taxon>Mortierellomycotina</taxon>
        <taxon>Mortierellomycetes</taxon>
        <taxon>Mortierellales</taxon>
        <taxon>Mortierellaceae</taxon>
        <taxon>Linnemannia</taxon>
    </lineage>
</organism>
<keyword evidence="4" id="KW-1185">Reference proteome</keyword>
<keyword evidence="2" id="KW-0472">Membrane</keyword>